<evidence type="ECO:0000256" key="3">
    <source>
        <dbReference type="ARBA" id="ARBA00023015"/>
    </source>
</evidence>
<comment type="caution">
    <text evidence="7">The sequence shown here is derived from an EMBL/GenBank/DDBJ whole genome shotgun (WGS) entry which is preliminary data.</text>
</comment>
<keyword evidence="4" id="KW-0804">Transcription</keyword>
<comment type="subcellular location">
    <subcellularLocation>
        <location evidence="1">Nucleus</location>
    </subcellularLocation>
</comment>
<dbReference type="Proteomes" id="UP001480595">
    <property type="component" value="Unassembled WGS sequence"/>
</dbReference>
<sequence>MATKPGRGGDVRPQSPPAQASKRDKKRQVLSEKLALLTDQMSQRSCKKIQVDLNLVGRVDPYADRPLDEIQREYRELSQASANGTDRPNRTLLEMAGPSFQDWVHNVEDLIETRDYDLTSQKYEYERRLQENHNTCAYKIEVAKREYRALSATLQDRLINAITSKKARLSREEGSLGDFRQLSVVPAPEPIQLTNPSSPGGTHAKRTTRLRREMEEQAGYADNKKRKRNGGDEDGSPAPSEEPSTAPTLPLYGRTTASERCARRRALFYSIDKLFTDKELSMNYNTAALASYKYLLTRRDVNGNVITPPDDSEAGNGDAHDEDEELAAPTMERQPSHATRSTRGGQNNVHNFLDDKVLGIEGLANFEIAGNLDKMGTQEPKLPH</sequence>
<dbReference type="RefSeq" id="XP_066720716.1">
    <property type="nucleotide sequence ID" value="XM_066852575.1"/>
</dbReference>
<evidence type="ECO:0000313" key="7">
    <source>
        <dbReference type="EMBL" id="KAK8086192.1"/>
    </source>
</evidence>
<keyword evidence="8" id="KW-1185">Reference proteome</keyword>
<dbReference type="GeneID" id="92085638"/>
<feature type="compositionally biased region" description="Polar residues" evidence="6">
    <location>
        <begin position="336"/>
        <end position="349"/>
    </location>
</feature>
<proteinExistence type="predicted"/>
<dbReference type="PANTHER" id="PTHR21964">
    <property type="entry name" value="BREAST CANCER METASTASIS-SUPPRESSOR 1"/>
    <property type="match status" value="1"/>
</dbReference>
<dbReference type="Pfam" id="PF08598">
    <property type="entry name" value="Sds3"/>
    <property type="match status" value="1"/>
</dbReference>
<evidence type="ECO:0000256" key="2">
    <source>
        <dbReference type="ARBA" id="ARBA00022491"/>
    </source>
</evidence>
<evidence type="ECO:0000256" key="4">
    <source>
        <dbReference type="ARBA" id="ARBA00023163"/>
    </source>
</evidence>
<dbReference type="SMART" id="SM01401">
    <property type="entry name" value="Sds3"/>
    <property type="match status" value="1"/>
</dbReference>
<feature type="compositionally biased region" description="Low complexity" evidence="6">
    <location>
        <begin position="236"/>
        <end position="248"/>
    </location>
</feature>
<keyword evidence="3" id="KW-0805">Transcription regulation</keyword>
<gene>
    <name evidence="7" type="ORF">PG994_001166</name>
</gene>
<organism evidence="7 8">
    <name type="scientific">Apiospora phragmitis</name>
    <dbReference type="NCBI Taxonomy" id="2905665"/>
    <lineage>
        <taxon>Eukaryota</taxon>
        <taxon>Fungi</taxon>
        <taxon>Dikarya</taxon>
        <taxon>Ascomycota</taxon>
        <taxon>Pezizomycotina</taxon>
        <taxon>Sordariomycetes</taxon>
        <taxon>Xylariomycetidae</taxon>
        <taxon>Amphisphaeriales</taxon>
        <taxon>Apiosporaceae</taxon>
        <taxon>Apiospora</taxon>
    </lineage>
</organism>
<feature type="region of interest" description="Disordered" evidence="6">
    <location>
        <begin position="306"/>
        <end position="349"/>
    </location>
</feature>
<evidence type="ECO:0000256" key="5">
    <source>
        <dbReference type="ARBA" id="ARBA00023242"/>
    </source>
</evidence>
<name>A0ABR1WSU5_9PEZI</name>
<dbReference type="InterPro" id="IPR013907">
    <property type="entry name" value="Sds3"/>
</dbReference>
<protein>
    <submittedName>
        <fullName evidence="7">Deacetylase complex subunit Sds3</fullName>
    </submittedName>
</protein>
<accession>A0ABR1WSU5</accession>
<evidence type="ECO:0000313" key="8">
    <source>
        <dbReference type="Proteomes" id="UP001480595"/>
    </source>
</evidence>
<keyword evidence="5" id="KW-0539">Nucleus</keyword>
<feature type="region of interest" description="Disordered" evidence="6">
    <location>
        <begin position="1"/>
        <end position="28"/>
    </location>
</feature>
<feature type="region of interest" description="Disordered" evidence="6">
    <location>
        <begin position="180"/>
        <end position="256"/>
    </location>
</feature>
<keyword evidence="2" id="KW-0678">Repressor</keyword>
<dbReference type="EMBL" id="JAQQWL010000002">
    <property type="protein sequence ID" value="KAK8086192.1"/>
    <property type="molecule type" value="Genomic_DNA"/>
</dbReference>
<evidence type="ECO:0000256" key="6">
    <source>
        <dbReference type="SAM" id="MobiDB-lite"/>
    </source>
</evidence>
<reference evidence="7 8" key="1">
    <citation type="submission" date="2023-01" db="EMBL/GenBank/DDBJ databases">
        <title>Analysis of 21 Apiospora genomes using comparative genomics revels a genus with tremendous synthesis potential of carbohydrate active enzymes and secondary metabolites.</title>
        <authorList>
            <person name="Sorensen T."/>
        </authorList>
    </citation>
    <scope>NUCLEOTIDE SEQUENCE [LARGE SCALE GENOMIC DNA]</scope>
    <source>
        <strain evidence="7 8">CBS 135458</strain>
    </source>
</reference>
<evidence type="ECO:0000256" key="1">
    <source>
        <dbReference type="ARBA" id="ARBA00004123"/>
    </source>
</evidence>